<sequence length="229" mass="25488">MPTCCCVPGCSNRGGIAFPKRIILRSKWIQAVRRESLDGKHKLWEPKATSVVCHSHYKSSDYITTTAAGTGPLYRKIKADAVPSIFDWTSGNENKTEERQMRCILSSNTGMDSCSDEVIVCDTSSALDIGTECEITITESEIKDNEDSAADVCIKSYEDVLTNTDPRPNTSVDQFIDDDEGMLFYTGLASYTDFLHVLKSLGEASYHLNYLYSQVTNVSVENQLFFNTN</sequence>
<gene>
    <name evidence="7" type="ORF">SNE40_005939</name>
</gene>
<reference evidence="7 8" key="1">
    <citation type="submission" date="2024-01" db="EMBL/GenBank/DDBJ databases">
        <title>The genome of the rayed Mediterranean limpet Patella caerulea (Linnaeus, 1758).</title>
        <authorList>
            <person name="Anh-Thu Weber A."/>
            <person name="Halstead-Nussloch G."/>
        </authorList>
    </citation>
    <scope>NUCLEOTIDE SEQUENCE [LARGE SCALE GENOMIC DNA]</scope>
    <source>
        <strain evidence="7">AATW-2023a</strain>
        <tissue evidence="7">Whole specimen</tissue>
    </source>
</reference>
<keyword evidence="1" id="KW-0479">Metal-binding</keyword>
<comment type="caution">
    <text evidence="7">The sequence shown here is derived from an EMBL/GenBank/DDBJ whole genome shotgun (WGS) entry which is preliminary data.</text>
</comment>
<name>A0AAN8K704_PATCE</name>
<dbReference type="Pfam" id="PF05485">
    <property type="entry name" value="THAP"/>
    <property type="match status" value="1"/>
</dbReference>
<dbReference type="Proteomes" id="UP001347796">
    <property type="component" value="Unassembled WGS sequence"/>
</dbReference>
<dbReference type="AlphaFoldDB" id="A0AAN8K704"/>
<evidence type="ECO:0000259" key="6">
    <source>
        <dbReference type="PROSITE" id="PS50950"/>
    </source>
</evidence>
<dbReference type="GO" id="GO:0008270">
    <property type="term" value="F:zinc ion binding"/>
    <property type="evidence" value="ECO:0007669"/>
    <property type="project" value="UniProtKB-KW"/>
</dbReference>
<dbReference type="PANTHER" id="PTHR46600">
    <property type="entry name" value="THAP DOMAIN-CONTAINING"/>
    <property type="match status" value="1"/>
</dbReference>
<dbReference type="GO" id="GO:0043565">
    <property type="term" value="F:sequence-specific DNA binding"/>
    <property type="evidence" value="ECO:0007669"/>
    <property type="project" value="InterPro"/>
</dbReference>
<dbReference type="PROSITE" id="PS50950">
    <property type="entry name" value="ZF_THAP"/>
    <property type="match status" value="1"/>
</dbReference>
<feature type="domain" description="THAP-type" evidence="6">
    <location>
        <begin position="1"/>
        <end position="86"/>
    </location>
</feature>
<accession>A0AAN8K704</accession>
<dbReference type="EMBL" id="JAZGQO010000005">
    <property type="protein sequence ID" value="KAK6186653.1"/>
    <property type="molecule type" value="Genomic_DNA"/>
</dbReference>
<dbReference type="InterPro" id="IPR026516">
    <property type="entry name" value="THAP1/10"/>
</dbReference>
<dbReference type="PANTHER" id="PTHR46600:SF11">
    <property type="entry name" value="THAP DOMAIN-CONTAINING PROTEIN 10"/>
    <property type="match status" value="1"/>
</dbReference>
<organism evidence="7 8">
    <name type="scientific">Patella caerulea</name>
    <name type="common">Rayed Mediterranean limpet</name>
    <dbReference type="NCBI Taxonomy" id="87958"/>
    <lineage>
        <taxon>Eukaryota</taxon>
        <taxon>Metazoa</taxon>
        <taxon>Spiralia</taxon>
        <taxon>Lophotrochozoa</taxon>
        <taxon>Mollusca</taxon>
        <taxon>Gastropoda</taxon>
        <taxon>Patellogastropoda</taxon>
        <taxon>Patelloidea</taxon>
        <taxon>Patellidae</taxon>
        <taxon>Patella</taxon>
    </lineage>
</organism>
<keyword evidence="4 5" id="KW-0238">DNA-binding</keyword>
<dbReference type="InterPro" id="IPR006612">
    <property type="entry name" value="THAP_Znf"/>
</dbReference>
<keyword evidence="8" id="KW-1185">Reference proteome</keyword>
<dbReference type="SUPFAM" id="SSF57716">
    <property type="entry name" value="Glucocorticoid receptor-like (DNA-binding domain)"/>
    <property type="match status" value="1"/>
</dbReference>
<evidence type="ECO:0000256" key="4">
    <source>
        <dbReference type="ARBA" id="ARBA00023125"/>
    </source>
</evidence>
<keyword evidence="3" id="KW-0862">Zinc</keyword>
<protein>
    <recommendedName>
        <fullName evidence="6">THAP-type domain-containing protein</fullName>
    </recommendedName>
</protein>
<evidence type="ECO:0000313" key="7">
    <source>
        <dbReference type="EMBL" id="KAK6186653.1"/>
    </source>
</evidence>
<proteinExistence type="predicted"/>
<evidence type="ECO:0000256" key="5">
    <source>
        <dbReference type="PROSITE-ProRule" id="PRU00309"/>
    </source>
</evidence>
<evidence type="ECO:0000256" key="1">
    <source>
        <dbReference type="ARBA" id="ARBA00022723"/>
    </source>
</evidence>
<dbReference type="SMART" id="SM00980">
    <property type="entry name" value="THAP"/>
    <property type="match status" value="1"/>
</dbReference>
<evidence type="ECO:0000313" key="8">
    <source>
        <dbReference type="Proteomes" id="UP001347796"/>
    </source>
</evidence>
<evidence type="ECO:0000256" key="3">
    <source>
        <dbReference type="ARBA" id="ARBA00022833"/>
    </source>
</evidence>
<keyword evidence="2 5" id="KW-0863">Zinc-finger</keyword>
<evidence type="ECO:0000256" key="2">
    <source>
        <dbReference type="ARBA" id="ARBA00022771"/>
    </source>
</evidence>